<dbReference type="GeneID" id="36320282"/>
<dbReference type="VEuPathDB" id="MicrosporidiaDB:NCER_102652"/>
<sequence length="287" mass="33101">MSNLYKLMTKCVTKAVQVELEERDIITENQLGTIRNVQGAKEQAMINIALNKKYDNNLKTAWIDVKKAFDSINHRFLSKCIECLKFPKWVEQFIKGIMTKWRHNILYNNEMVISKNIKKGILQGDSLSPLLFIIIMDPLSKLLNSMFPKVQIPINEKRSYCTNHLLFIDDLKIMAERESTLQIITNETKRFFSIVGLEINTDKSATNSLILVSDSVLLTNNDCYKYLGIIEDKSSRPTRTNWELITSKIKAGVNKLCSNNLHGRNLTRGINEYATSLLNYYIRLLDI</sequence>
<proteinExistence type="predicted"/>
<evidence type="ECO:0000313" key="2">
    <source>
        <dbReference type="EMBL" id="KKO73629.1"/>
    </source>
</evidence>
<dbReference type="Proteomes" id="UP000034350">
    <property type="component" value="Unassembled WGS sequence"/>
</dbReference>
<keyword evidence="2" id="KW-0548">Nucleotidyltransferase</keyword>
<feature type="domain" description="Reverse transcriptase" evidence="1">
    <location>
        <begin position="1"/>
        <end position="231"/>
    </location>
</feature>
<dbReference type="VEuPathDB" id="MicrosporidiaDB:AAJ76_364000283"/>
<dbReference type="InterPro" id="IPR000477">
    <property type="entry name" value="RT_dom"/>
</dbReference>
<gene>
    <name evidence="2" type="ORF">AAJ76_364000283</name>
</gene>
<dbReference type="PANTHER" id="PTHR35450">
    <property type="entry name" value="REVERSE TRANSCRIPTASE DOMAIN-CONTAINING PROTEIN"/>
    <property type="match status" value="1"/>
</dbReference>
<dbReference type="PANTHER" id="PTHR35450:SF2">
    <property type="entry name" value="REVERSE TRANSCRIPTASE DOMAIN-CONTAINING PROTEIN"/>
    <property type="match status" value="1"/>
</dbReference>
<comment type="caution">
    <text evidence="2">The sequence shown here is derived from an EMBL/GenBank/DDBJ whole genome shotgun (WGS) entry which is preliminary data.</text>
</comment>
<keyword evidence="2" id="KW-0695">RNA-directed DNA polymerase</keyword>
<evidence type="ECO:0000259" key="1">
    <source>
        <dbReference type="PROSITE" id="PS50878"/>
    </source>
</evidence>
<dbReference type="PROSITE" id="PS50878">
    <property type="entry name" value="RT_POL"/>
    <property type="match status" value="1"/>
</dbReference>
<keyword evidence="2" id="KW-0808">Transferase</keyword>
<reference evidence="2 3" key="1">
    <citation type="journal article" date="2015" name="Environ. Microbiol.">
        <title>Genome analyses suggest the presence of polyploidy and recent human-driven expansions in eight global populations of the honeybee pathogen Nosema ceranae.</title>
        <authorList>
            <person name="Pelin A."/>
            <person name="Selman M."/>
            <person name="Aris-Brosou S."/>
            <person name="Farinelli L."/>
            <person name="Corradi N."/>
        </authorList>
    </citation>
    <scope>NUCLEOTIDE SEQUENCE [LARGE SCALE GENOMIC DNA]</scope>
    <source>
        <strain evidence="2 3">PA08 1199</strain>
    </source>
</reference>
<dbReference type="SUPFAM" id="SSF56672">
    <property type="entry name" value="DNA/RNA polymerases"/>
    <property type="match status" value="1"/>
</dbReference>
<dbReference type="GO" id="GO:0003964">
    <property type="term" value="F:RNA-directed DNA polymerase activity"/>
    <property type="evidence" value="ECO:0007669"/>
    <property type="project" value="UniProtKB-KW"/>
</dbReference>
<dbReference type="RefSeq" id="XP_024329371.1">
    <property type="nucleotide sequence ID" value="XM_024475342.1"/>
</dbReference>
<dbReference type="Pfam" id="PF00078">
    <property type="entry name" value="RVT_1"/>
    <property type="match status" value="1"/>
</dbReference>
<dbReference type="OrthoDB" id="2191886at2759"/>
<dbReference type="EMBL" id="JPQZ01000364">
    <property type="protein sequence ID" value="KKO73629.1"/>
    <property type="molecule type" value="Genomic_DNA"/>
</dbReference>
<evidence type="ECO:0000313" key="3">
    <source>
        <dbReference type="Proteomes" id="UP000034350"/>
    </source>
</evidence>
<protein>
    <submittedName>
        <fullName evidence="2">Reverse transcriptase domain containing protein</fullName>
    </submittedName>
</protein>
<keyword evidence="3" id="KW-1185">Reference proteome</keyword>
<name>A0A0F9Z6Q7_9MICR</name>
<organism evidence="2 3">
    <name type="scientific">Vairimorpha ceranae</name>
    <dbReference type="NCBI Taxonomy" id="40302"/>
    <lineage>
        <taxon>Eukaryota</taxon>
        <taxon>Fungi</taxon>
        <taxon>Fungi incertae sedis</taxon>
        <taxon>Microsporidia</taxon>
        <taxon>Nosematidae</taxon>
        <taxon>Vairimorpha</taxon>
    </lineage>
</organism>
<accession>A0A0F9Z6Q7</accession>
<dbReference type="AlphaFoldDB" id="A0A0F9Z6Q7"/>
<dbReference type="InterPro" id="IPR043502">
    <property type="entry name" value="DNA/RNA_pol_sf"/>
</dbReference>